<keyword evidence="1" id="KW-1133">Transmembrane helix</keyword>
<evidence type="ECO:0000256" key="1">
    <source>
        <dbReference type="SAM" id="Phobius"/>
    </source>
</evidence>
<feature type="transmembrane region" description="Helical" evidence="1">
    <location>
        <begin position="12"/>
        <end position="34"/>
    </location>
</feature>
<protein>
    <submittedName>
        <fullName evidence="2">Uncharacterized protein</fullName>
    </submittedName>
</protein>
<feature type="non-terminal residue" evidence="2">
    <location>
        <position position="83"/>
    </location>
</feature>
<keyword evidence="3" id="KW-1185">Reference proteome</keyword>
<dbReference type="Proteomes" id="UP001295444">
    <property type="component" value="Chromosome 10"/>
</dbReference>
<sequence length="83" mass="8660">IKDTLEPQFFPLAALVLSLASTVTVSLSGCPVVAEMAITQLDLRIPGTHSAPYSGLSGSPLSQVNILEMPHGFSVSTPILGLR</sequence>
<evidence type="ECO:0000313" key="2">
    <source>
        <dbReference type="EMBL" id="CAH2318717.1"/>
    </source>
</evidence>
<proteinExistence type="predicted"/>
<reference evidence="2" key="1">
    <citation type="submission" date="2022-03" db="EMBL/GenBank/DDBJ databases">
        <authorList>
            <person name="Alioto T."/>
            <person name="Alioto T."/>
            <person name="Gomez Garrido J."/>
        </authorList>
    </citation>
    <scope>NUCLEOTIDE SEQUENCE</scope>
</reference>
<keyword evidence="1" id="KW-0812">Transmembrane</keyword>
<name>A0AAD1T877_PELCU</name>
<accession>A0AAD1T877</accession>
<feature type="non-terminal residue" evidence="2">
    <location>
        <position position="1"/>
    </location>
</feature>
<keyword evidence="1" id="KW-0472">Membrane</keyword>
<dbReference type="AlphaFoldDB" id="A0AAD1T877"/>
<gene>
    <name evidence="2" type="ORF">PECUL_23A012400</name>
</gene>
<evidence type="ECO:0000313" key="3">
    <source>
        <dbReference type="Proteomes" id="UP001295444"/>
    </source>
</evidence>
<organism evidence="2 3">
    <name type="scientific">Pelobates cultripes</name>
    <name type="common">Western spadefoot toad</name>
    <dbReference type="NCBI Taxonomy" id="61616"/>
    <lineage>
        <taxon>Eukaryota</taxon>
        <taxon>Metazoa</taxon>
        <taxon>Chordata</taxon>
        <taxon>Craniata</taxon>
        <taxon>Vertebrata</taxon>
        <taxon>Euteleostomi</taxon>
        <taxon>Amphibia</taxon>
        <taxon>Batrachia</taxon>
        <taxon>Anura</taxon>
        <taxon>Pelobatoidea</taxon>
        <taxon>Pelobatidae</taxon>
        <taxon>Pelobates</taxon>
    </lineage>
</organism>
<dbReference type="EMBL" id="OW240921">
    <property type="protein sequence ID" value="CAH2318717.1"/>
    <property type="molecule type" value="Genomic_DNA"/>
</dbReference>